<feature type="region of interest" description="Disordered" evidence="1">
    <location>
        <begin position="1"/>
        <end position="38"/>
    </location>
</feature>
<evidence type="ECO:0000259" key="2">
    <source>
        <dbReference type="Pfam" id="PF05707"/>
    </source>
</evidence>
<reference evidence="3 4" key="1">
    <citation type="submission" date="2018-07" db="EMBL/GenBank/DDBJ databases">
        <title>Genomic Encyclopedia of Type Strains, Phase III (KMG-III): the genomes of soil and plant-associated and newly described type strains.</title>
        <authorList>
            <person name="Whitman W."/>
        </authorList>
    </citation>
    <scope>NUCLEOTIDE SEQUENCE [LARGE SCALE GENOMIC DNA]</scope>
    <source>
        <strain evidence="3 4">CECT 8575</strain>
    </source>
</reference>
<proteinExistence type="predicted"/>
<protein>
    <submittedName>
        <fullName evidence="3">S-DNA-T family DNA segregation ATPase FtsK/SpoIIIE</fullName>
    </submittedName>
</protein>
<dbReference type="InterPro" id="IPR027417">
    <property type="entry name" value="P-loop_NTPase"/>
</dbReference>
<evidence type="ECO:0000256" key="1">
    <source>
        <dbReference type="SAM" id="MobiDB-lite"/>
    </source>
</evidence>
<dbReference type="Proteomes" id="UP000253495">
    <property type="component" value="Unassembled WGS sequence"/>
</dbReference>
<evidence type="ECO:0000313" key="3">
    <source>
        <dbReference type="EMBL" id="RCW38472.1"/>
    </source>
</evidence>
<dbReference type="Pfam" id="PF05707">
    <property type="entry name" value="Zot"/>
    <property type="match status" value="1"/>
</dbReference>
<dbReference type="AlphaFoldDB" id="A0A368VBH8"/>
<keyword evidence="4" id="KW-1185">Reference proteome</keyword>
<dbReference type="EMBL" id="QPJC01000022">
    <property type="protein sequence ID" value="RCW38472.1"/>
    <property type="molecule type" value="Genomic_DNA"/>
</dbReference>
<accession>A0A368VBH8</accession>
<dbReference type="Gene3D" id="3.40.50.300">
    <property type="entry name" value="P-loop containing nucleotide triphosphate hydrolases"/>
    <property type="match status" value="1"/>
</dbReference>
<gene>
    <name evidence="3" type="ORF">DFQ14_12215</name>
</gene>
<organism evidence="3 4">
    <name type="scientific">Halopolyspora algeriensis</name>
    <dbReference type="NCBI Taxonomy" id="1500506"/>
    <lineage>
        <taxon>Bacteria</taxon>
        <taxon>Bacillati</taxon>
        <taxon>Actinomycetota</taxon>
        <taxon>Actinomycetes</taxon>
        <taxon>Actinomycetes incertae sedis</taxon>
        <taxon>Halopolyspora</taxon>
    </lineage>
</organism>
<feature type="domain" description="Zona occludens toxin N-terminal" evidence="2">
    <location>
        <begin position="374"/>
        <end position="518"/>
    </location>
</feature>
<evidence type="ECO:0000313" key="4">
    <source>
        <dbReference type="Proteomes" id="UP000253495"/>
    </source>
</evidence>
<sequence length="695" mass="74477">MSIMHPQPEPEPIEADVVPLRPEALPEPEAETTKAEAGRVPRALAGTGKRVSGAARRAGPVAASSARATARHGYRVATGAGTLAKRATRGASHAHLREQIERARAAGDVAAVAEWHDRLQQAKAARARTLRELPHTVWGLTKVATGGLTAGTTMLVVGGIGAEVAEGGTDWNGYWATLHALAEAGISVATVVFWVAVVAGPAALLLAAWSAGGRADPPRWLEPAAEPTGREAVPDEGAILGALKNLGLPALNRAFRDGWSPRWVLGTGRDGKGWRTQLELPPGVTVGMLAEKKDVLAHNLVRLPVEVWPTEPHDQPGVLDLWVADQGILRKPVDPWPLLKSGAADYFRGVPVAVDQRGDVVTGKLMAANYGIAGIMGSGKTSIVVNLVLGAMLDPLVDIDVHVLAFNADYDPMRPRLRELVKGDDDEQISAAMDKLRELRTEVTERGRLLEEAGETKNNRKLAEADPRMRPRVVVFDEVQELFRHDEHGKEAKELAIKVMTKARKTGITLVFVTPAPSADSLPRDLAKTTSHRVCFAIGDHQGNDAILGTGAHKQGVTATSLVPGEDIGTAMASGFANRPGLIRAHHVKRAEDGQDQVTPVVKRAMELREKASIRTEGAPAERRELLADVLEVTGTDVARAGEVVKALAARWSFYSGWKIRDLVDALGEHGIRVPSTDRQYPIDPEAVRAALHAE</sequence>
<dbReference type="SUPFAM" id="SSF52540">
    <property type="entry name" value="P-loop containing nucleoside triphosphate hydrolases"/>
    <property type="match status" value="1"/>
</dbReference>
<comment type="caution">
    <text evidence="3">The sequence shown here is derived from an EMBL/GenBank/DDBJ whole genome shotgun (WGS) entry which is preliminary data.</text>
</comment>
<name>A0A368VBH8_9ACTN</name>
<dbReference type="RefSeq" id="WP_246195882.1">
    <property type="nucleotide sequence ID" value="NZ_QPJC01000022.1"/>
</dbReference>
<dbReference type="InterPro" id="IPR008900">
    <property type="entry name" value="Zot_N"/>
</dbReference>